<keyword evidence="19" id="KW-0946">Virion</keyword>
<feature type="transmembrane region" description="Helical" evidence="18">
    <location>
        <begin position="134"/>
        <end position="156"/>
    </location>
</feature>
<evidence type="ECO:0000256" key="18">
    <source>
        <dbReference type="SAM" id="Phobius"/>
    </source>
</evidence>
<evidence type="ECO:0000256" key="5">
    <source>
        <dbReference type="ARBA" id="ARBA00013975"/>
    </source>
</evidence>
<evidence type="ECO:0000256" key="3">
    <source>
        <dbReference type="ARBA" id="ARBA00004598"/>
    </source>
</evidence>
<evidence type="ECO:0000256" key="13">
    <source>
        <dbReference type="ARBA" id="ARBA00022989"/>
    </source>
</evidence>
<name>A0A5B9R2P0_9ALPH</name>
<dbReference type="GO" id="GO:0016020">
    <property type="term" value="C:membrane"/>
    <property type="evidence" value="ECO:0007669"/>
    <property type="project" value="InterPro"/>
</dbReference>
<evidence type="ECO:0000256" key="7">
    <source>
        <dbReference type="ARBA" id="ARBA00022612"/>
    </source>
</evidence>
<organism evidence="19 20">
    <name type="scientific">Cacatuid alphaherpesvirus 2</name>
    <dbReference type="NCBI Taxonomy" id="2604840"/>
    <lineage>
        <taxon>Viruses</taxon>
        <taxon>Duplodnaviria</taxon>
        <taxon>Heunggongvirae</taxon>
        <taxon>Peploviricota</taxon>
        <taxon>Herviviricetes</taxon>
        <taxon>Herpesvirales</taxon>
        <taxon>Orthoherpesviridae</taxon>
        <taxon>Alphaherpesvirinae</taxon>
        <taxon>Iltovirus</taxon>
        <taxon>Iltovirus cacatuidalpha2</taxon>
    </lineage>
</organism>
<keyword evidence="12" id="KW-1181">Viral primary envelope fusion with host outer nuclear membrane</keyword>
<dbReference type="InterPro" id="IPR002567">
    <property type="entry name" value="GK"/>
</dbReference>
<dbReference type="GO" id="GO:0044178">
    <property type="term" value="C:host cell Golgi membrane"/>
    <property type="evidence" value="ECO:0007669"/>
    <property type="project" value="UniProtKB-SubCell"/>
</dbReference>
<dbReference type="GO" id="GO:0020002">
    <property type="term" value="C:host cell plasma membrane"/>
    <property type="evidence" value="ECO:0007669"/>
    <property type="project" value="UniProtKB-SubCell"/>
</dbReference>
<evidence type="ECO:0000256" key="15">
    <source>
        <dbReference type="ARBA" id="ARBA00023136"/>
    </source>
</evidence>
<dbReference type="Proteomes" id="UP001144437">
    <property type="component" value="Segment"/>
</dbReference>
<dbReference type="GO" id="GO:0019031">
    <property type="term" value="C:viral envelope"/>
    <property type="evidence" value="ECO:0007669"/>
    <property type="project" value="UniProtKB-KW"/>
</dbReference>
<evidence type="ECO:0000256" key="2">
    <source>
        <dbReference type="ARBA" id="ARBA00004330"/>
    </source>
</evidence>
<evidence type="ECO:0000256" key="8">
    <source>
        <dbReference type="ARBA" id="ARBA00022692"/>
    </source>
</evidence>
<protein>
    <recommendedName>
        <fullName evidence="5">Envelope glycoprotein K</fullName>
    </recommendedName>
</protein>
<comment type="similarity">
    <text evidence="4">Belongs to the alphaherpesvirinae glycoprotein K family.</text>
</comment>
<evidence type="ECO:0000256" key="12">
    <source>
        <dbReference type="ARBA" id="ARBA00022959"/>
    </source>
</evidence>
<reference evidence="19" key="1">
    <citation type="journal article" date="2019" name="Vet. Microbiol.">
        <title>Disease surveillance in wild Victorian cacatuids reveals co-infection with multiple agents and detection of novel avian viruses.</title>
        <authorList>
            <person name="Sutherland M."/>
            <person name="Sarker S."/>
            <person name="Vaz P.K."/>
            <person name="Legione A.R."/>
            <person name="Devlin J.M."/>
            <person name="Macwhirter P.L."/>
            <person name="Whiteley P.L."/>
            <person name="Raidal S.R."/>
        </authorList>
    </citation>
    <scope>NUCLEOTIDE SEQUENCE</scope>
    <source>
        <strain evidence="19">97-0001</strain>
    </source>
</reference>
<comment type="subcellular location">
    <subcellularLocation>
        <location evidence="1">Host Golgi apparatus membrane</location>
        <topology evidence="1">Multi-pass membrane protein</topology>
    </subcellularLocation>
    <subcellularLocation>
        <location evidence="3">Host cell membrane</location>
        <topology evidence="3">Multi-pass membrane protein</topology>
    </subcellularLocation>
    <subcellularLocation>
        <location evidence="2">Host endosome membrane</location>
        <topology evidence="2">Multi-pass membrane protein</topology>
    </subcellularLocation>
</comment>
<keyword evidence="9" id="KW-0732">Signal</keyword>
<dbReference type="KEGG" id="vg:80540272"/>
<evidence type="ECO:0000256" key="10">
    <source>
        <dbReference type="ARBA" id="ARBA00022812"/>
    </source>
</evidence>
<dbReference type="GeneID" id="80540272"/>
<feature type="transmembrane region" description="Helical" evidence="18">
    <location>
        <begin position="268"/>
        <end position="288"/>
    </location>
</feature>
<evidence type="ECO:0000256" key="6">
    <source>
        <dbReference type="ARBA" id="ARBA00022511"/>
    </source>
</evidence>
<keyword evidence="8 18" id="KW-0812">Transmembrane</keyword>
<dbReference type="Pfam" id="PF01621">
    <property type="entry name" value="Fusion_gly_K"/>
    <property type="match status" value="1"/>
</dbReference>
<evidence type="ECO:0000256" key="14">
    <source>
        <dbReference type="ARBA" id="ARBA00023046"/>
    </source>
</evidence>
<feature type="transmembrane region" description="Helical" evidence="18">
    <location>
        <begin position="7"/>
        <end position="26"/>
    </location>
</feature>
<proteinExistence type="inferred from homology"/>
<evidence type="ECO:0000256" key="17">
    <source>
        <dbReference type="ARBA" id="ARBA00023213"/>
    </source>
</evidence>
<keyword evidence="15 18" id="KW-0472">Membrane</keyword>
<evidence type="ECO:0000256" key="11">
    <source>
        <dbReference type="ARBA" id="ARBA00022870"/>
    </source>
</evidence>
<keyword evidence="7" id="KW-1188">Viral release from host cell</keyword>
<feature type="transmembrane region" description="Helical" evidence="18">
    <location>
        <begin position="230"/>
        <end position="256"/>
    </location>
</feature>
<evidence type="ECO:0000256" key="1">
    <source>
        <dbReference type="ARBA" id="ARBA00004252"/>
    </source>
</evidence>
<keyword evidence="14" id="KW-1039">Host endosome</keyword>
<evidence type="ECO:0000313" key="20">
    <source>
        <dbReference type="Proteomes" id="UP001144437"/>
    </source>
</evidence>
<keyword evidence="13 18" id="KW-1133">Transmembrane helix</keyword>
<keyword evidence="17" id="KW-1180">Syncytium formation induced by viral infection</keyword>
<dbReference type="GO" id="GO:0039700">
    <property type="term" value="P:fusion of viral membrane with host outer nuclear membrane"/>
    <property type="evidence" value="ECO:0007669"/>
    <property type="project" value="UniProtKB-KW"/>
</dbReference>
<keyword evidence="10" id="KW-1040">Host Golgi apparatus</keyword>
<keyword evidence="19" id="KW-0261">Viral envelope protein</keyword>
<dbReference type="RefSeq" id="YP_010801558.1">
    <property type="nucleotide sequence ID" value="NC_076966.1"/>
</dbReference>
<sequence>MSRSCFLRTVVLIVSIVHLAFLIWFVSTWLTVGDNEDCLYVTRQLNTERAKLMQLSPETISKQKLTRIVWGPFNNSLLYVMDENTTLLYKHDDVLRRRCFVNVFHRDDITALLKIDANKERIVYIIEAADCVSYIWFFQVRSAVAALLCYVAFICVNTQRRAFGPWSNSDEKISSQTYYLNYWTSLLAKIRFGVYYVKLSRFLRETDYHRERKSRDFSIDPLGFYLTHPLALLLGLVEAILYISSLVSSATVLRVCFDACSQTIPMHVRVFAWVFVIVLALLEIACTAEEHNVRTGELKKPLTFPGTGIFTSCCANIISYLIVRVIYAIIVILIVIAALRYEHKLQETILG</sequence>
<keyword evidence="11" id="KW-1043">Host membrane</keyword>
<dbReference type="GO" id="GO:0044175">
    <property type="term" value="C:host cell endosome membrane"/>
    <property type="evidence" value="ECO:0007669"/>
    <property type="project" value="UniProtKB-SubCell"/>
</dbReference>
<accession>A0A5B9R2P0</accession>
<evidence type="ECO:0000256" key="4">
    <source>
        <dbReference type="ARBA" id="ARBA00007266"/>
    </source>
</evidence>
<evidence type="ECO:0000313" key="19">
    <source>
        <dbReference type="EMBL" id="QEG54083.1"/>
    </source>
</evidence>
<keyword evidence="6" id="KW-1032">Host cell membrane</keyword>
<dbReference type="EMBL" id="MK360902">
    <property type="protein sequence ID" value="QEG54083.1"/>
    <property type="molecule type" value="Genomic_DNA"/>
</dbReference>
<feature type="transmembrane region" description="Helical" evidence="18">
    <location>
        <begin position="308"/>
        <end position="339"/>
    </location>
</feature>
<evidence type="ECO:0000256" key="16">
    <source>
        <dbReference type="ARBA" id="ARBA00023180"/>
    </source>
</evidence>
<keyword evidence="16" id="KW-0325">Glycoprotein</keyword>
<dbReference type="GO" id="GO:0060141">
    <property type="term" value="P:symbiont-mediated induction of syncytium formation"/>
    <property type="evidence" value="ECO:0007669"/>
    <property type="project" value="UniProtKB-KW"/>
</dbReference>
<evidence type="ECO:0000256" key="9">
    <source>
        <dbReference type="ARBA" id="ARBA00022729"/>
    </source>
</evidence>
<keyword evidence="20" id="KW-1185">Reference proteome</keyword>